<comment type="caution">
    <text evidence="7">The sequence shown here is derived from an EMBL/GenBank/DDBJ whole genome shotgun (WGS) entry which is preliminary data.</text>
</comment>
<evidence type="ECO:0000256" key="2">
    <source>
        <dbReference type="ARBA" id="ARBA00006840"/>
    </source>
</evidence>
<evidence type="ECO:0000256" key="3">
    <source>
        <dbReference type="ARBA" id="ARBA00022692"/>
    </source>
</evidence>
<gene>
    <name evidence="7" type="ORF">P3X46_002800</name>
</gene>
<keyword evidence="8" id="KW-1185">Reference proteome</keyword>
<comment type="similarity">
    <text evidence="2">Belongs to the tetraspanin (TM4SF) family.</text>
</comment>
<evidence type="ECO:0000256" key="6">
    <source>
        <dbReference type="SAM" id="Phobius"/>
    </source>
</evidence>
<dbReference type="PANTHER" id="PTHR32191">
    <property type="entry name" value="TETRASPANIN-8-RELATED"/>
    <property type="match status" value="1"/>
</dbReference>
<feature type="transmembrane region" description="Helical" evidence="6">
    <location>
        <begin position="12"/>
        <end position="30"/>
    </location>
</feature>
<dbReference type="InterPro" id="IPR044991">
    <property type="entry name" value="TET_plant"/>
</dbReference>
<keyword evidence="5 6" id="KW-0472">Membrane</keyword>
<proteinExistence type="inferred from homology"/>
<evidence type="ECO:0000313" key="7">
    <source>
        <dbReference type="EMBL" id="KAJ9187334.1"/>
    </source>
</evidence>
<evidence type="ECO:0000256" key="1">
    <source>
        <dbReference type="ARBA" id="ARBA00004141"/>
    </source>
</evidence>
<dbReference type="Pfam" id="PF00335">
    <property type="entry name" value="Tetraspanin"/>
    <property type="match status" value="1"/>
</dbReference>
<reference evidence="7" key="1">
    <citation type="journal article" date="2023" name="Plant Biotechnol. J.">
        <title>Chromosome-level wild Hevea brasiliensis genome provides new tools for genomic-assisted breeding and valuable loci to elevate rubber yield.</title>
        <authorList>
            <person name="Cheng H."/>
            <person name="Song X."/>
            <person name="Hu Y."/>
            <person name="Wu T."/>
            <person name="Yang Q."/>
            <person name="An Z."/>
            <person name="Feng S."/>
            <person name="Deng Z."/>
            <person name="Wu W."/>
            <person name="Zeng X."/>
            <person name="Tu M."/>
            <person name="Wang X."/>
            <person name="Huang H."/>
        </authorList>
    </citation>
    <scope>NUCLEOTIDE SEQUENCE</scope>
    <source>
        <strain evidence="7">MT/VB/25A 57/8</strain>
    </source>
</reference>
<evidence type="ECO:0000313" key="8">
    <source>
        <dbReference type="Proteomes" id="UP001174677"/>
    </source>
</evidence>
<dbReference type="Proteomes" id="UP001174677">
    <property type="component" value="Chromosome 2"/>
</dbReference>
<keyword evidence="4 6" id="KW-1133">Transmembrane helix</keyword>
<keyword evidence="3 6" id="KW-0812">Transmembrane</keyword>
<name>A0ABQ9N545_HEVBR</name>
<accession>A0ABQ9N545</accession>
<evidence type="ECO:0000256" key="4">
    <source>
        <dbReference type="ARBA" id="ARBA00022989"/>
    </source>
</evidence>
<evidence type="ECO:0000256" key="5">
    <source>
        <dbReference type="ARBA" id="ARBA00023136"/>
    </source>
</evidence>
<comment type="subcellular location">
    <subcellularLocation>
        <location evidence="1">Membrane</location>
        <topology evidence="1">Multi-pass membrane protein</topology>
    </subcellularLocation>
</comment>
<protein>
    <submittedName>
        <fullName evidence="7">Uncharacterized protein</fullName>
    </submittedName>
</protein>
<dbReference type="EMBL" id="JARPOI010000002">
    <property type="protein sequence ID" value="KAJ9187334.1"/>
    <property type="molecule type" value="Genomic_DNA"/>
</dbReference>
<feature type="transmembrane region" description="Helical" evidence="6">
    <location>
        <begin position="234"/>
        <end position="252"/>
    </location>
</feature>
<sequence length="270" mass="30867">MIRITNCIFSMMNIMLMMFGIATISSSLYLRQHSGSDCQKVLQNPLMIIGVFILVMALIGLMGSFWNVTIFLWMYSFVSFVMVIGLAAYLALTFVVTNEGAGKALSGLGFKEYRLGDYSNWLRNHFEQGKNWDEIRSCLVDAQVCRSLGLDVYQEASDFYKQQFSPVQSGCCKPPRYCGFEFKNATFWIMPKSGPSVEDSDCTTWSNTQDKLCYDCKSCKRGVLDNIKNEWRSLAVMNFCLLAFVVLVYSTSCCTRRNLSQSKYYKDYYP</sequence>
<feature type="transmembrane region" description="Helical" evidence="6">
    <location>
        <begin position="42"/>
        <end position="66"/>
    </location>
</feature>
<dbReference type="InterPro" id="IPR018499">
    <property type="entry name" value="Tetraspanin/Peripherin"/>
</dbReference>
<feature type="transmembrane region" description="Helical" evidence="6">
    <location>
        <begin position="72"/>
        <end position="96"/>
    </location>
</feature>
<organism evidence="7 8">
    <name type="scientific">Hevea brasiliensis</name>
    <name type="common">Para rubber tree</name>
    <name type="synonym">Siphonia brasiliensis</name>
    <dbReference type="NCBI Taxonomy" id="3981"/>
    <lineage>
        <taxon>Eukaryota</taxon>
        <taxon>Viridiplantae</taxon>
        <taxon>Streptophyta</taxon>
        <taxon>Embryophyta</taxon>
        <taxon>Tracheophyta</taxon>
        <taxon>Spermatophyta</taxon>
        <taxon>Magnoliopsida</taxon>
        <taxon>eudicotyledons</taxon>
        <taxon>Gunneridae</taxon>
        <taxon>Pentapetalae</taxon>
        <taxon>rosids</taxon>
        <taxon>fabids</taxon>
        <taxon>Malpighiales</taxon>
        <taxon>Euphorbiaceae</taxon>
        <taxon>Crotonoideae</taxon>
        <taxon>Micrandreae</taxon>
        <taxon>Hevea</taxon>
    </lineage>
</organism>